<keyword evidence="6 8" id="KW-1133">Transmembrane helix</keyword>
<evidence type="ECO:0000313" key="10">
    <source>
        <dbReference type="Proteomes" id="UP000244890"/>
    </source>
</evidence>
<keyword evidence="3" id="KW-0813">Transport</keyword>
<keyword evidence="7 8" id="KW-0472">Membrane</keyword>
<dbReference type="PANTHER" id="PTHR30472:SF70">
    <property type="entry name" value="MOLYBDATE IMPORT SYSTEM PERMEASE PROTEIN MOLB"/>
    <property type="match status" value="1"/>
</dbReference>
<dbReference type="AlphaFoldDB" id="A0A2U8FCN4"/>
<sequence>MKYLLLLFALALLSVLVLGIGRYPLEYHQILEVLLSPFSTQEFDERMRYIVLEVRLPRIILAIFVGASLGICGASFQSIFKNPLASPDILGVASGAGFGAALAILLGLNIYYLTLFAFVFGILTLILVLLIVRDCNNRIMIILGGIIISALFQSFISLLKYIADPQDALPAMTYWLLGSLNVSNFHQLLFCSLGMLVGGIIIFMYRWKHNLLMLDEMEAKSLGLNITALRIALIFASTLMVSCVVSICGIIGWVGLIIPHIARMIGGSNMNSVMPLSLLIGAIFMLIIDTLSRTLSAEEIPISILSAVVGALFFVVILYRFKGVMKL</sequence>
<feature type="transmembrane region" description="Helical" evidence="8">
    <location>
        <begin position="112"/>
        <end position="132"/>
    </location>
</feature>
<comment type="subcellular location">
    <subcellularLocation>
        <location evidence="1">Cell membrane</location>
        <topology evidence="1">Multi-pass membrane protein</topology>
    </subcellularLocation>
</comment>
<dbReference type="GO" id="GO:0022857">
    <property type="term" value="F:transmembrane transporter activity"/>
    <property type="evidence" value="ECO:0007669"/>
    <property type="project" value="InterPro"/>
</dbReference>
<feature type="transmembrane region" description="Helical" evidence="8">
    <location>
        <begin position="139"/>
        <end position="163"/>
    </location>
</feature>
<dbReference type="OrthoDB" id="9782305at2"/>
<organism evidence="9 10">
    <name type="scientific">Helicobacter apodemus</name>
    <dbReference type="NCBI Taxonomy" id="135569"/>
    <lineage>
        <taxon>Bacteria</taxon>
        <taxon>Pseudomonadati</taxon>
        <taxon>Campylobacterota</taxon>
        <taxon>Epsilonproteobacteria</taxon>
        <taxon>Campylobacterales</taxon>
        <taxon>Helicobacteraceae</taxon>
        <taxon>Helicobacter</taxon>
    </lineage>
</organism>
<dbReference type="FunFam" id="1.10.3470.10:FF:000001">
    <property type="entry name" value="Vitamin B12 ABC transporter permease BtuC"/>
    <property type="match status" value="1"/>
</dbReference>
<evidence type="ECO:0000256" key="3">
    <source>
        <dbReference type="ARBA" id="ARBA00022448"/>
    </source>
</evidence>
<dbReference type="PANTHER" id="PTHR30472">
    <property type="entry name" value="FERRIC ENTEROBACTIN TRANSPORT SYSTEM PERMEASE PROTEIN"/>
    <property type="match status" value="1"/>
</dbReference>
<accession>A0A2U8FCN4</accession>
<evidence type="ECO:0000313" key="9">
    <source>
        <dbReference type="EMBL" id="AWI34011.1"/>
    </source>
</evidence>
<feature type="transmembrane region" description="Helical" evidence="8">
    <location>
        <begin position="270"/>
        <end position="288"/>
    </location>
</feature>
<dbReference type="KEGG" id="had:CDV25_03915"/>
<feature type="transmembrane region" description="Helical" evidence="8">
    <location>
        <begin position="185"/>
        <end position="207"/>
    </location>
</feature>
<gene>
    <name evidence="9" type="ORF">CDV25_03915</name>
</gene>
<evidence type="ECO:0000256" key="1">
    <source>
        <dbReference type="ARBA" id="ARBA00004651"/>
    </source>
</evidence>
<evidence type="ECO:0000256" key="8">
    <source>
        <dbReference type="SAM" id="Phobius"/>
    </source>
</evidence>
<dbReference type="GO" id="GO:0033214">
    <property type="term" value="P:siderophore-iron import into cell"/>
    <property type="evidence" value="ECO:0007669"/>
    <property type="project" value="TreeGrafter"/>
</dbReference>
<dbReference type="Pfam" id="PF01032">
    <property type="entry name" value="FecCD"/>
    <property type="match status" value="1"/>
</dbReference>
<feature type="transmembrane region" description="Helical" evidence="8">
    <location>
        <begin position="300"/>
        <end position="321"/>
    </location>
</feature>
<reference evidence="9 10" key="1">
    <citation type="submission" date="2017-06" db="EMBL/GenBank/DDBJ databases">
        <title>Complete genome of Helicobacter apodemus.</title>
        <authorList>
            <person name="Cho S."/>
        </authorList>
    </citation>
    <scope>NUCLEOTIDE SEQUENCE [LARGE SCALE GENOMIC DNA]</scope>
    <source>
        <strain evidence="10">SNUVETPUB-15-01</strain>
    </source>
</reference>
<dbReference type="InterPro" id="IPR000522">
    <property type="entry name" value="ABC_transptr_permease_BtuC"/>
</dbReference>
<protein>
    <submittedName>
        <fullName evidence="9">Iron ABC transporter permease</fullName>
    </submittedName>
</protein>
<evidence type="ECO:0000256" key="2">
    <source>
        <dbReference type="ARBA" id="ARBA00007935"/>
    </source>
</evidence>
<comment type="similarity">
    <text evidence="2">Belongs to the binding-protein-dependent transport system permease family. FecCD subfamily.</text>
</comment>
<feature type="transmembrane region" description="Helical" evidence="8">
    <location>
        <begin position="56"/>
        <end position="76"/>
    </location>
</feature>
<evidence type="ECO:0000256" key="6">
    <source>
        <dbReference type="ARBA" id="ARBA00022989"/>
    </source>
</evidence>
<dbReference type="Proteomes" id="UP000244890">
    <property type="component" value="Chromosome"/>
</dbReference>
<name>A0A2U8FCN4_9HELI</name>
<keyword evidence="4" id="KW-1003">Cell membrane</keyword>
<dbReference type="GO" id="GO:0005886">
    <property type="term" value="C:plasma membrane"/>
    <property type="evidence" value="ECO:0007669"/>
    <property type="project" value="UniProtKB-SubCell"/>
</dbReference>
<dbReference type="CDD" id="cd06550">
    <property type="entry name" value="TM_ABC_iron-siderophores_like"/>
    <property type="match status" value="1"/>
</dbReference>
<feature type="transmembrane region" description="Helical" evidence="8">
    <location>
        <begin position="88"/>
        <end position="106"/>
    </location>
</feature>
<feature type="transmembrane region" description="Helical" evidence="8">
    <location>
        <begin position="228"/>
        <end position="258"/>
    </location>
</feature>
<dbReference type="Gene3D" id="1.10.3470.10">
    <property type="entry name" value="ABC transporter involved in vitamin B12 uptake, BtuC"/>
    <property type="match status" value="1"/>
</dbReference>
<evidence type="ECO:0000256" key="5">
    <source>
        <dbReference type="ARBA" id="ARBA00022692"/>
    </source>
</evidence>
<dbReference type="RefSeq" id="WP_108910866.1">
    <property type="nucleotide sequence ID" value="NZ_CP021886.1"/>
</dbReference>
<evidence type="ECO:0000256" key="4">
    <source>
        <dbReference type="ARBA" id="ARBA00022475"/>
    </source>
</evidence>
<dbReference type="InterPro" id="IPR037294">
    <property type="entry name" value="ABC_BtuC-like"/>
</dbReference>
<dbReference type="SUPFAM" id="SSF81345">
    <property type="entry name" value="ABC transporter involved in vitamin B12 uptake, BtuC"/>
    <property type="match status" value="1"/>
</dbReference>
<proteinExistence type="inferred from homology"/>
<evidence type="ECO:0000256" key="7">
    <source>
        <dbReference type="ARBA" id="ARBA00023136"/>
    </source>
</evidence>
<dbReference type="EMBL" id="CP021886">
    <property type="protein sequence ID" value="AWI34011.1"/>
    <property type="molecule type" value="Genomic_DNA"/>
</dbReference>
<keyword evidence="5 8" id="KW-0812">Transmembrane</keyword>